<evidence type="ECO:0000259" key="2">
    <source>
        <dbReference type="Pfam" id="PF22599"/>
    </source>
</evidence>
<gene>
    <name evidence="3" type="ORF">EIY72_01170</name>
</gene>
<dbReference type="Proteomes" id="UP000295254">
    <property type="component" value="Unassembled WGS sequence"/>
</dbReference>
<keyword evidence="1" id="KW-0732">Signal</keyword>
<reference evidence="4" key="1">
    <citation type="journal article" date="2019" name="bioRxiv">
        <title>Bacterially produced spermidine induces plant systemic susceptibility to pathogens.</title>
        <authorList>
            <person name="Melnyk R.A."/>
            <person name="Beskrovnaya P.A."/>
            <person name="Liu Z."/>
            <person name="Song Y."/>
            <person name="Haney C.H."/>
        </authorList>
    </citation>
    <scope>NUCLEOTIDE SEQUENCE [LARGE SCALE GENOMIC DNA]</scope>
    <source>
        <strain evidence="4">Dha-51</strain>
    </source>
</reference>
<dbReference type="OrthoDB" id="6638504at2"/>
<dbReference type="Gene3D" id="3.30.1360.200">
    <property type="match status" value="1"/>
</dbReference>
<sequence>MKGSGKWLVAALGLAGALQCQAADIELSSTTDFIEMSLLLKRMNDLKPQSVELEVTLGSDAQQRFAQVTREALHQPLSLYINGVLVSTATIQTVVQGPNLRISIPRDVARHLLPTLLEQ</sequence>
<dbReference type="EMBL" id="RRZK01000002">
    <property type="protein sequence ID" value="TDB68494.1"/>
    <property type="molecule type" value="Genomic_DNA"/>
</dbReference>
<feature type="signal peptide" evidence="1">
    <location>
        <begin position="1"/>
        <end position="22"/>
    </location>
</feature>
<dbReference type="RefSeq" id="WP_093225889.1">
    <property type="nucleotide sequence ID" value="NZ_LT629803.1"/>
</dbReference>
<feature type="domain" description="SecDF P1 head subdomain" evidence="2">
    <location>
        <begin position="49"/>
        <end position="103"/>
    </location>
</feature>
<comment type="caution">
    <text evidence="3">The sequence shown here is derived from an EMBL/GenBank/DDBJ whole genome shotgun (WGS) entry which is preliminary data.</text>
</comment>
<feature type="chain" id="PRO_5044372172" description="SecDF P1 head subdomain domain-containing protein" evidence="1">
    <location>
        <begin position="23"/>
        <end position="119"/>
    </location>
</feature>
<evidence type="ECO:0000256" key="1">
    <source>
        <dbReference type="SAM" id="SignalP"/>
    </source>
</evidence>
<evidence type="ECO:0000313" key="4">
    <source>
        <dbReference type="Proteomes" id="UP000295254"/>
    </source>
</evidence>
<keyword evidence="4" id="KW-1185">Reference proteome</keyword>
<accession>A0A1H2P6T4</accession>
<dbReference type="Pfam" id="PF22599">
    <property type="entry name" value="SecDF_P1_head"/>
    <property type="match status" value="1"/>
</dbReference>
<evidence type="ECO:0000313" key="3">
    <source>
        <dbReference type="EMBL" id="TDB68494.1"/>
    </source>
</evidence>
<name>A0A1H2P6T4_PSEVA</name>
<dbReference type="InterPro" id="IPR054384">
    <property type="entry name" value="SecDF_P1_head"/>
</dbReference>
<protein>
    <recommendedName>
        <fullName evidence="2">SecDF P1 head subdomain domain-containing protein</fullName>
    </recommendedName>
</protein>
<dbReference type="AlphaFoldDB" id="A0A1H2P6T4"/>
<organism evidence="3 4">
    <name type="scientific">Pseudomonas vancouverensis</name>
    <dbReference type="NCBI Taxonomy" id="95300"/>
    <lineage>
        <taxon>Bacteria</taxon>
        <taxon>Pseudomonadati</taxon>
        <taxon>Pseudomonadota</taxon>
        <taxon>Gammaproteobacteria</taxon>
        <taxon>Pseudomonadales</taxon>
        <taxon>Pseudomonadaceae</taxon>
        <taxon>Pseudomonas</taxon>
    </lineage>
</organism>
<proteinExistence type="predicted"/>